<gene>
    <name evidence="8" type="ORF">CLF_103242</name>
</gene>
<feature type="compositionally biased region" description="Acidic residues" evidence="6">
    <location>
        <begin position="317"/>
        <end position="333"/>
    </location>
</feature>
<name>G7Y9D8_CLOSI</name>
<sequence>MTPGKKNEEWNLGAEEPYFPKNTTKYKALISLDATLRLFTKVIRSWSRNSRRLLTASTDNTVSIWNVVTGECERTFRFPCPVLKTQFNARKPDQFLVCPMRHPPVVINIPSGLPTIIQTDEENDPSIVASYDRRGKYIYTGNSKGRVCIYDTEKFQLVTSFRPAGSANAAVKSIEFARRGEYFLLNCADRVIRVFNCEDALKADGQELEPLKKLKDLVTGSHWRKCCFSGDGEYICAGSMKQHSIYLWERSSGTLVKILHGQKGETLLDVVWHPLRPIIVSISNSVTKEQVSIWAQTQVQNWSAFAPDFKELDENVEYEERESEFDIEDEDKNVEESKTKEEEDVEVDVETVEPVAALLSSDEEVECEDILMYLSISPEVDNPDDLSGGEDQGDLLSSGAGVKKRAESPSGRSSEPPSKQMKRKEQCNTPVAPTININLPGSHTDELNCCWCDATTFRQPSTCSLRCIFMSRKSADQSALHSPNAWENADLGSQERNEKFLRLMGGVKQREHKGNIVIGDNSGVPHNISKPERVQIDKDLEAQFSEGIDRRLTAFGQHKGLGSGSRSTDFSQPFHMETEKQDAKKHYLSSFVPARNPDS</sequence>
<dbReference type="InterPro" id="IPR019775">
    <property type="entry name" value="WD40_repeat_CS"/>
</dbReference>
<evidence type="ECO:0000256" key="4">
    <source>
        <dbReference type="ARBA" id="ARBA00023242"/>
    </source>
</evidence>
<evidence type="ECO:0000256" key="2">
    <source>
        <dbReference type="ARBA" id="ARBA00022574"/>
    </source>
</evidence>
<dbReference type="PROSITE" id="PS50082">
    <property type="entry name" value="WD_REPEATS_2"/>
    <property type="match status" value="1"/>
</dbReference>
<evidence type="ECO:0000256" key="3">
    <source>
        <dbReference type="ARBA" id="ARBA00022737"/>
    </source>
</evidence>
<comment type="subcellular location">
    <subcellularLocation>
        <location evidence="1">Nucleus</location>
    </subcellularLocation>
</comment>
<dbReference type="InterPro" id="IPR015943">
    <property type="entry name" value="WD40/YVTN_repeat-like_dom_sf"/>
</dbReference>
<feature type="compositionally biased region" description="Low complexity" evidence="6">
    <location>
        <begin position="408"/>
        <end position="418"/>
    </location>
</feature>
<evidence type="ECO:0000313" key="8">
    <source>
        <dbReference type="EMBL" id="GAA49573.1"/>
    </source>
</evidence>
<dbReference type="InterPro" id="IPR028124">
    <property type="entry name" value="SMAP_dom"/>
</dbReference>
<dbReference type="InterPro" id="IPR036322">
    <property type="entry name" value="WD40_repeat_dom_sf"/>
</dbReference>
<proteinExistence type="predicted"/>
<dbReference type="Pfam" id="PF00400">
    <property type="entry name" value="WD40"/>
    <property type="match status" value="1"/>
</dbReference>
<dbReference type="InterPro" id="IPR001680">
    <property type="entry name" value="WD40_rpt"/>
</dbReference>
<dbReference type="Pfam" id="PF15477">
    <property type="entry name" value="SMAP"/>
    <property type="match status" value="1"/>
</dbReference>
<evidence type="ECO:0000313" key="9">
    <source>
        <dbReference type="Proteomes" id="UP000008909"/>
    </source>
</evidence>
<keyword evidence="2 5" id="KW-0853">WD repeat</keyword>
<keyword evidence="9" id="KW-1185">Reference proteome</keyword>
<reference key="2">
    <citation type="submission" date="2011-10" db="EMBL/GenBank/DDBJ databases">
        <title>The genome and transcriptome sequence of Clonorchis sinensis provide insights into the carcinogenic liver fluke.</title>
        <authorList>
            <person name="Wang X."/>
            <person name="Huang Y."/>
            <person name="Chen W."/>
            <person name="Liu H."/>
            <person name="Guo L."/>
            <person name="Chen Y."/>
            <person name="Luo F."/>
            <person name="Zhou W."/>
            <person name="Sun J."/>
            <person name="Mao Q."/>
            <person name="Liang P."/>
            <person name="Zhou C."/>
            <person name="Tian Y."/>
            <person name="Men J."/>
            <person name="Lv X."/>
            <person name="Huang L."/>
            <person name="Zhou J."/>
            <person name="Hu Y."/>
            <person name="Li R."/>
            <person name="Zhang F."/>
            <person name="Lei H."/>
            <person name="Li X."/>
            <person name="Hu X."/>
            <person name="Liang C."/>
            <person name="Xu J."/>
            <person name="Wu Z."/>
            <person name="Yu X."/>
        </authorList>
    </citation>
    <scope>NUCLEOTIDE SEQUENCE</scope>
    <source>
        <strain>Henan</strain>
    </source>
</reference>
<evidence type="ECO:0000256" key="6">
    <source>
        <dbReference type="SAM" id="MobiDB-lite"/>
    </source>
</evidence>
<dbReference type="SUPFAM" id="SSF50978">
    <property type="entry name" value="WD40 repeat-like"/>
    <property type="match status" value="1"/>
</dbReference>
<organism evidence="8 9">
    <name type="scientific">Clonorchis sinensis</name>
    <name type="common">Chinese liver fluke</name>
    <dbReference type="NCBI Taxonomy" id="79923"/>
    <lineage>
        <taxon>Eukaryota</taxon>
        <taxon>Metazoa</taxon>
        <taxon>Spiralia</taxon>
        <taxon>Lophotrochozoa</taxon>
        <taxon>Platyhelminthes</taxon>
        <taxon>Trematoda</taxon>
        <taxon>Digenea</taxon>
        <taxon>Opisthorchiida</taxon>
        <taxon>Opisthorchiata</taxon>
        <taxon>Opisthorchiidae</taxon>
        <taxon>Clonorchis</taxon>
    </lineage>
</organism>
<evidence type="ECO:0000256" key="1">
    <source>
        <dbReference type="ARBA" id="ARBA00004123"/>
    </source>
</evidence>
<evidence type="ECO:0000259" key="7">
    <source>
        <dbReference type="Pfam" id="PF15477"/>
    </source>
</evidence>
<keyword evidence="3" id="KW-0677">Repeat</keyword>
<feature type="compositionally biased region" description="Basic and acidic residues" evidence="6">
    <location>
        <begin position="576"/>
        <end position="585"/>
    </location>
</feature>
<reference evidence="8" key="1">
    <citation type="journal article" date="2011" name="Genome Biol.">
        <title>The draft genome of the carcinogenic human liver fluke Clonorchis sinensis.</title>
        <authorList>
            <person name="Wang X."/>
            <person name="Chen W."/>
            <person name="Huang Y."/>
            <person name="Sun J."/>
            <person name="Men J."/>
            <person name="Liu H."/>
            <person name="Luo F."/>
            <person name="Guo L."/>
            <person name="Lv X."/>
            <person name="Deng C."/>
            <person name="Zhou C."/>
            <person name="Fan Y."/>
            <person name="Li X."/>
            <person name="Huang L."/>
            <person name="Hu Y."/>
            <person name="Liang C."/>
            <person name="Hu X."/>
            <person name="Xu J."/>
            <person name="Yu X."/>
        </authorList>
    </citation>
    <scope>NUCLEOTIDE SEQUENCE [LARGE SCALE GENOMIC DNA]</scope>
    <source>
        <strain evidence="8">Henan</strain>
    </source>
</reference>
<feature type="domain" description="Small acidic protein-like" evidence="7">
    <location>
        <begin position="486"/>
        <end position="562"/>
    </location>
</feature>
<keyword evidence="4" id="KW-0539">Nucleus</keyword>
<dbReference type="GO" id="GO:0048188">
    <property type="term" value="C:Set1C/COMPASS complex"/>
    <property type="evidence" value="ECO:0007669"/>
    <property type="project" value="InterPro"/>
</dbReference>
<evidence type="ECO:0000256" key="5">
    <source>
        <dbReference type="PROSITE-ProRule" id="PRU00221"/>
    </source>
</evidence>
<dbReference type="PROSITE" id="PS00678">
    <property type="entry name" value="WD_REPEATS_1"/>
    <property type="match status" value="1"/>
</dbReference>
<dbReference type="SMART" id="SM00320">
    <property type="entry name" value="WD40"/>
    <property type="match status" value="5"/>
</dbReference>
<protein>
    <submittedName>
        <fullName evidence="8">COMPASS component SWD1</fullName>
    </submittedName>
</protein>
<feature type="region of interest" description="Disordered" evidence="6">
    <location>
        <begin position="317"/>
        <end position="348"/>
    </location>
</feature>
<dbReference type="InterPro" id="IPR037850">
    <property type="entry name" value="RBBP5/Swd1"/>
</dbReference>
<dbReference type="PANTHER" id="PTHR44040">
    <property type="entry name" value="RETINOBLASTOMA-BINDING PROTEIN 5"/>
    <property type="match status" value="1"/>
</dbReference>
<dbReference type="Gene3D" id="2.130.10.10">
    <property type="entry name" value="YVTN repeat-like/Quinoprotein amine dehydrogenase"/>
    <property type="match status" value="1"/>
</dbReference>
<accession>G7Y9D8</accession>
<dbReference type="PANTHER" id="PTHR44040:SF1">
    <property type="entry name" value="RETINOBLASTOMA-BINDING PROTEIN 5"/>
    <property type="match status" value="1"/>
</dbReference>
<feature type="region of interest" description="Disordered" evidence="6">
    <location>
        <begin position="381"/>
        <end position="431"/>
    </location>
</feature>
<dbReference type="AlphaFoldDB" id="G7Y9D8"/>
<dbReference type="EMBL" id="DF142969">
    <property type="protein sequence ID" value="GAA49573.1"/>
    <property type="molecule type" value="Genomic_DNA"/>
</dbReference>
<feature type="compositionally biased region" description="Acidic residues" evidence="6">
    <location>
        <begin position="381"/>
        <end position="393"/>
    </location>
</feature>
<dbReference type="Proteomes" id="UP000008909">
    <property type="component" value="Unassembled WGS sequence"/>
</dbReference>
<feature type="region of interest" description="Disordered" evidence="6">
    <location>
        <begin position="556"/>
        <end position="599"/>
    </location>
</feature>
<feature type="repeat" description="WD" evidence="5">
    <location>
        <begin position="45"/>
        <end position="75"/>
    </location>
</feature>